<feature type="transmembrane region" description="Helical" evidence="5">
    <location>
        <begin position="486"/>
        <end position="506"/>
    </location>
</feature>
<dbReference type="PROSITE" id="PS00216">
    <property type="entry name" value="SUGAR_TRANSPORT_1"/>
    <property type="match status" value="1"/>
</dbReference>
<proteinExistence type="predicted"/>
<dbReference type="InterPro" id="IPR005829">
    <property type="entry name" value="Sugar_transporter_CS"/>
</dbReference>
<dbReference type="InterPro" id="IPR020846">
    <property type="entry name" value="MFS_dom"/>
</dbReference>
<dbReference type="PANTHER" id="PTHR24064">
    <property type="entry name" value="SOLUTE CARRIER FAMILY 22 MEMBER"/>
    <property type="match status" value="1"/>
</dbReference>
<feature type="transmembrane region" description="Helical" evidence="5">
    <location>
        <begin position="233"/>
        <end position="252"/>
    </location>
</feature>
<feature type="transmembrane region" description="Helical" evidence="5">
    <location>
        <begin position="395"/>
        <end position="416"/>
    </location>
</feature>
<dbReference type="Proteomes" id="UP000492821">
    <property type="component" value="Unassembled WGS sequence"/>
</dbReference>
<sequence>MMNSVSSDSTTSDSEFPKAPKKAILDEFIKFGYFYIPFMFYQQLMVLVLTSSFLFTTFGSRLPAISKCGEENFESIHPTKQCKHLEEIHASGSNCTPVFNNDFWSLPQELNYYCDTAYIVKRATTIQMIGQFVGECIAGQLSDMFGRKKILIAGIVGMLGSLIGVSFTADLIWYSVAMFFMAVFSSYLVTVDTAYFVEMVPQKHVIWGFMFIGFSPNVIVFAGLAWISHDFRTLARVCAGITAALLVMQIWCPESARWLLQKRQLEDAKNVVKRIHKWNRTLTMKKSIELDLAFFKEGHEIAYREERENEINPNSRKKFYFYHLFLTSTMIKQILTMCFMYTTFYLGYYALVFNMELLPGNVFINTAIMGASRWVINILYGIVDIKYSNIGRKPTTSGIIKLALFFCLVVAVMAIFEIQIAFLTAVCFIVMGALSSHIFIIVGVVAGEVFPTPVRNGAIGMVHFFGRIGLIIAPLFFHAFDFYPPAAFILIFVLFIVGHVLFELFVPETKGVPLNDKMPDENEWLWGKRA</sequence>
<keyword evidence="4 5" id="KW-0472">Membrane</keyword>
<feature type="transmembrane region" description="Helical" evidence="5">
    <location>
        <begin position="150"/>
        <end position="167"/>
    </location>
</feature>
<feature type="transmembrane region" description="Helical" evidence="5">
    <location>
        <begin position="34"/>
        <end position="55"/>
    </location>
</feature>
<dbReference type="SUPFAM" id="SSF103473">
    <property type="entry name" value="MFS general substrate transporter"/>
    <property type="match status" value="1"/>
</dbReference>
<dbReference type="AlphaFoldDB" id="A0A7E4UM69"/>
<dbReference type="Gene3D" id="1.20.1250.20">
    <property type="entry name" value="MFS general substrate transporter like domains"/>
    <property type="match status" value="1"/>
</dbReference>
<evidence type="ECO:0000256" key="5">
    <source>
        <dbReference type="SAM" id="Phobius"/>
    </source>
</evidence>
<evidence type="ECO:0000256" key="3">
    <source>
        <dbReference type="ARBA" id="ARBA00022989"/>
    </source>
</evidence>
<name>A0A7E4UM69_PANRE</name>
<protein>
    <submittedName>
        <fullName evidence="8">MFS domain-containing protein</fullName>
    </submittedName>
</protein>
<feature type="transmembrane region" description="Helical" evidence="5">
    <location>
        <begin position="173"/>
        <end position="197"/>
    </location>
</feature>
<feature type="transmembrane region" description="Helical" evidence="5">
    <location>
        <begin position="204"/>
        <end position="227"/>
    </location>
</feature>
<dbReference type="Pfam" id="PF00083">
    <property type="entry name" value="Sugar_tr"/>
    <property type="match status" value="1"/>
</dbReference>
<feature type="transmembrane region" description="Helical" evidence="5">
    <location>
        <begin position="362"/>
        <end position="383"/>
    </location>
</feature>
<evidence type="ECO:0000313" key="7">
    <source>
        <dbReference type="Proteomes" id="UP000492821"/>
    </source>
</evidence>
<feature type="transmembrane region" description="Helical" evidence="5">
    <location>
        <begin position="319"/>
        <end position="342"/>
    </location>
</feature>
<evidence type="ECO:0000313" key="8">
    <source>
        <dbReference type="WBParaSite" id="Pan_g1013.t1"/>
    </source>
</evidence>
<accession>A0A7E4UM69</accession>
<evidence type="ECO:0000256" key="2">
    <source>
        <dbReference type="ARBA" id="ARBA00022692"/>
    </source>
</evidence>
<reference evidence="7" key="1">
    <citation type="journal article" date="2013" name="Genetics">
        <title>The draft genome and transcriptome of Panagrellus redivivus are shaped by the harsh demands of a free-living lifestyle.</title>
        <authorList>
            <person name="Srinivasan J."/>
            <person name="Dillman A.R."/>
            <person name="Macchietto M.G."/>
            <person name="Heikkinen L."/>
            <person name="Lakso M."/>
            <person name="Fracchia K.M."/>
            <person name="Antoshechkin I."/>
            <person name="Mortazavi A."/>
            <person name="Wong G."/>
            <person name="Sternberg P.W."/>
        </authorList>
    </citation>
    <scope>NUCLEOTIDE SEQUENCE [LARGE SCALE GENOMIC DNA]</scope>
    <source>
        <strain evidence="7">MT8872</strain>
    </source>
</reference>
<reference evidence="8" key="2">
    <citation type="submission" date="2020-10" db="UniProtKB">
        <authorList>
            <consortium name="WormBaseParasite"/>
        </authorList>
    </citation>
    <scope>IDENTIFICATION</scope>
</reference>
<feature type="transmembrane region" description="Helical" evidence="5">
    <location>
        <begin position="458"/>
        <end position="480"/>
    </location>
</feature>
<dbReference type="PROSITE" id="PS50850">
    <property type="entry name" value="MFS"/>
    <property type="match status" value="1"/>
</dbReference>
<keyword evidence="2 5" id="KW-0812">Transmembrane</keyword>
<dbReference type="WBParaSite" id="Pan_g1013.t1">
    <property type="protein sequence ID" value="Pan_g1013.t1"/>
    <property type="gene ID" value="Pan_g1013"/>
</dbReference>
<evidence type="ECO:0000256" key="4">
    <source>
        <dbReference type="ARBA" id="ARBA00023136"/>
    </source>
</evidence>
<comment type="subcellular location">
    <subcellularLocation>
        <location evidence="1">Membrane</location>
        <topology evidence="1">Multi-pass membrane protein</topology>
    </subcellularLocation>
</comment>
<feature type="domain" description="Major facilitator superfamily (MFS) profile" evidence="6">
    <location>
        <begin position="45"/>
        <end position="510"/>
    </location>
</feature>
<feature type="transmembrane region" description="Helical" evidence="5">
    <location>
        <begin position="422"/>
        <end position="446"/>
    </location>
</feature>
<dbReference type="InterPro" id="IPR036259">
    <property type="entry name" value="MFS_trans_sf"/>
</dbReference>
<dbReference type="InterPro" id="IPR005828">
    <property type="entry name" value="MFS_sugar_transport-like"/>
</dbReference>
<evidence type="ECO:0000256" key="1">
    <source>
        <dbReference type="ARBA" id="ARBA00004141"/>
    </source>
</evidence>
<keyword evidence="7" id="KW-1185">Reference proteome</keyword>
<keyword evidence="3 5" id="KW-1133">Transmembrane helix</keyword>
<organism evidence="7 8">
    <name type="scientific">Panagrellus redivivus</name>
    <name type="common">Microworm</name>
    <dbReference type="NCBI Taxonomy" id="6233"/>
    <lineage>
        <taxon>Eukaryota</taxon>
        <taxon>Metazoa</taxon>
        <taxon>Ecdysozoa</taxon>
        <taxon>Nematoda</taxon>
        <taxon>Chromadorea</taxon>
        <taxon>Rhabditida</taxon>
        <taxon>Tylenchina</taxon>
        <taxon>Panagrolaimomorpha</taxon>
        <taxon>Panagrolaimoidea</taxon>
        <taxon>Panagrolaimidae</taxon>
        <taxon>Panagrellus</taxon>
    </lineage>
</organism>
<evidence type="ECO:0000259" key="6">
    <source>
        <dbReference type="PROSITE" id="PS50850"/>
    </source>
</evidence>
<dbReference type="GO" id="GO:0022857">
    <property type="term" value="F:transmembrane transporter activity"/>
    <property type="evidence" value="ECO:0007669"/>
    <property type="project" value="InterPro"/>
</dbReference>
<dbReference type="GO" id="GO:0016020">
    <property type="term" value="C:membrane"/>
    <property type="evidence" value="ECO:0007669"/>
    <property type="project" value="UniProtKB-SubCell"/>
</dbReference>